<feature type="chain" id="PRO_5039297939" evidence="2">
    <location>
        <begin position="27"/>
        <end position="1051"/>
    </location>
</feature>
<keyword evidence="2" id="KW-0732">Signal</keyword>
<keyword evidence="4" id="KW-0378">Hydrolase</keyword>
<feature type="signal peptide" evidence="2">
    <location>
        <begin position="1"/>
        <end position="26"/>
    </location>
</feature>
<dbReference type="AlphaFoldDB" id="A0A542ECD8"/>
<keyword evidence="4" id="KW-0482">Metalloprotease</keyword>
<dbReference type="Pfam" id="PF05547">
    <property type="entry name" value="Peptidase_M6"/>
    <property type="match status" value="1"/>
</dbReference>
<dbReference type="OrthoDB" id="275270at2"/>
<gene>
    <name evidence="4" type="ORF">FB459_0315</name>
</gene>
<organism evidence="4 5">
    <name type="scientific">Yimella lutea</name>
    <dbReference type="NCBI Taxonomy" id="587872"/>
    <lineage>
        <taxon>Bacteria</taxon>
        <taxon>Bacillati</taxon>
        <taxon>Actinomycetota</taxon>
        <taxon>Actinomycetes</taxon>
        <taxon>Micrococcales</taxon>
        <taxon>Dermacoccaceae</taxon>
        <taxon>Yimella</taxon>
    </lineage>
</organism>
<dbReference type="GO" id="GO:0008237">
    <property type="term" value="F:metallopeptidase activity"/>
    <property type="evidence" value="ECO:0007669"/>
    <property type="project" value="UniProtKB-KW"/>
</dbReference>
<evidence type="ECO:0000256" key="1">
    <source>
        <dbReference type="SAM" id="MobiDB-lite"/>
    </source>
</evidence>
<evidence type="ECO:0000313" key="4">
    <source>
        <dbReference type="EMBL" id="TQJ12936.1"/>
    </source>
</evidence>
<feature type="region of interest" description="Disordered" evidence="1">
    <location>
        <begin position="26"/>
        <end position="81"/>
    </location>
</feature>
<dbReference type="SUPFAM" id="SSF55486">
    <property type="entry name" value="Metalloproteases ('zincins'), catalytic domain"/>
    <property type="match status" value="1"/>
</dbReference>
<keyword evidence="5" id="KW-1185">Reference proteome</keyword>
<dbReference type="NCBIfam" id="TIGR03296">
    <property type="entry name" value="M6dom_TIGR03296"/>
    <property type="match status" value="1"/>
</dbReference>
<keyword evidence="4" id="KW-0645">Protease</keyword>
<proteinExistence type="predicted"/>
<evidence type="ECO:0000259" key="3">
    <source>
        <dbReference type="Pfam" id="PF05547"/>
    </source>
</evidence>
<dbReference type="GO" id="GO:0006508">
    <property type="term" value="P:proteolysis"/>
    <property type="evidence" value="ECO:0007669"/>
    <property type="project" value="UniProtKB-KW"/>
</dbReference>
<reference evidence="4 5" key="1">
    <citation type="submission" date="2019-06" db="EMBL/GenBank/DDBJ databases">
        <title>Sequencing the genomes of 1000 actinobacteria strains.</title>
        <authorList>
            <person name="Klenk H.-P."/>
        </authorList>
    </citation>
    <scope>NUCLEOTIDE SEQUENCE [LARGE SCALE GENOMIC DNA]</scope>
    <source>
        <strain evidence="4 5">DSM 19828</strain>
    </source>
</reference>
<feature type="domain" description="Peptidase M6-like" evidence="3">
    <location>
        <begin position="254"/>
        <end position="406"/>
    </location>
</feature>
<comment type="caution">
    <text evidence="4">The sequence shown here is derived from an EMBL/GenBank/DDBJ whole genome shotgun (WGS) entry which is preliminary data.</text>
</comment>
<name>A0A542ECD8_9MICO</name>
<dbReference type="EMBL" id="VFMO01000001">
    <property type="protein sequence ID" value="TQJ12936.1"/>
    <property type="molecule type" value="Genomic_DNA"/>
</dbReference>
<protein>
    <submittedName>
        <fullName evidence="4">M6 family metalloprotease-like protein</fullName>
    </submittedName>
</protein>
<dbReference type="Proteomes" id="UP000320806">
    <property type="component" value="Unassembled WGS sequence"/>
</dbReference>
<dbReference type="InterPro" id="IPR008757">
    <property type="entry name" value="Peptidase_M6-like_domain"/>
</dbReference>
<accession>A0A542ECD8</accession>
<dbReference type="PANTHER" id="PTHR41775">
    <property type="entry name" value="SECRETED PROTEIN-RELATED"/>
    <property type="match status" value="1"/>
</dbReference>
<feature type="compositionally biased region" description="Polar residues" evidence="1">
    <location>
        <begin position="68"/>
        <end position="81"/>
    </location>
</feature>
<evidence type="ECO:0000256" key="2">
    <source>
        <dbReference type="SAM" id="SignalP"/>
    </source>
</evidence>
<dbReference type="InterPro" id="IPR018247">
    <property type="entry name" value="EF_Hand_1_Ca_BS"/>
</dbReference>
<evidence type="ECO:0000313" key="5">
    <source>
        <dbReference type="Proteomes" id="UP000320806"/>
    </source>
</evidence>
<sequence length="1051" mass="107689">MHTSSKRRFATLVVTAVTAFGMSATAAPASHADPSERTSQTVAAQKPASKAPQKKTTREVRGAPVDTTPKTVTQPDGSKVTIQRNGDRLRNWTSTIKGNATVVKDRQGYWRYASGLDSKGQPKAGSKKAAASAAVPQESVGLTPTQDLQEAATVQQPLGFTGTQRTLVILAQFSDRSSLGTTAAQWSSKFFAGTGSVRSFYKGASFNKLDVAPAQESSGAANDGVVGWVTLPMSHPDSTRTNAGDREVAAAAITAADPYIDYASYDTNGDGAIQPNELHVTVIAAGYEGSVGNPCGVSVWGHQWSVPVSMTQPVDGTYVGTNGYTEFGEMHCEKEYPAQSRMATIGIMAHEFGHDLGWVDLYDISQKSEGLGIWSLMAGGSWGTKPGGMPGDTPTLPDAYSKYLQGWIAPTAVNSLANVSVPQASTNPSAFRLLADPDGPGVGSKGEYFLVENRQQSGLDGGLPGCGLLVYHVKEAYQDNVRTPYGQLIDIEEADGDEDYFSSPGDPFHGLAGRTSFNATSVPNSKAYNGQDAGVRVTTTSGCSASMPATMAATGTVSITPPANDTFAAAKALSPATAGIWKQGTVDASIQAGEPRHADAVGGNSVWFNWTAPSAGKLTVATANTTFDSTLAVYTGGAVNALTRIAANDDVDAANGVLTSKLSNVPVTAGTTYRIAVDSWYGAPGSLDLQWSFTPAATSSFVSLAPSRILDTRYGTGAPKAVVPANGKVDLQVTGRGGVPANASSVVLNVTAVSPKANGWVTVWPAGATKPTASNLNFVTGQTVPNLVIAKVGNGGKVSLSTLAGTHLLADVAGYYPTGSAYTGVNPTRVMDTRYGTGAPKVRIPAGGSVTIAVGGTHGVSATASAAMLNITSVNPSAAGTVTAFPAGVATPAATSISFRKGQTIAGLGIVKLGTGGKVTLRSTASTDLVVDLNGWVPAGADTVAFTPTRLLGSRATAAGTAFQVKVAGVAGVPSNAKAVQVTVTSVNPSQAGYLTVWPTGVARPTVSNLNYVPGGSISNSAIVKVGTGGTITVFASGKTPVTIDTSAYFK</sequence>
<dbReference type="PANTHER" id="PTHR41775:SF1">
    <property type="entry name" value="PEPTIDASE M6-LIKE DOMAIN-CONTAINING PROTEIN"/>
    <property type="match status" value="1"/>
</dbReference>
<dbReference type="PROSITE" id="PS00018">
    <property type="entry name" value="EF_HAND_1"/>
    <property type="match status" value="1"/>
</dbReference>